<dbReference type="PIRSF" id="PIRSF037395">
    <property type="entry name" value="UCP037395_ABCper"/>
    <property type="match status" value="1"/>
</dbReference>
<feature type="transmembrane region" description="Helical" evidence="1">
    <location>
        <begin position="173"/>
        <end position="203"/>
    </location>
</feature>
<dbReference type="InterPro" id="IPR017196">
    <property type="entry name" value="ECF_substrate-spec_UCP037395"/>
</dbReference>
<gene>
    <name evidence="2" type="ORF">NDK43_12610</name>
</gene>
<reference evidence="2 3" key="1">
    <citation type="submission" date="2022-06" db="EMBL/GenBank/DDBJ databases">
        <authorList>
            <person name="Jeon C.O."/>
        </authorList>
    </citation>
    <scope>NUCLEOTIDE SEQUENCE [LARGE SCALE GENOMIC DNA]</scope>
    <source>
        <strain evidence="2 3">KCTC 13943</strain>
    </source>
</reference>
<name>A0ABT0W9R5_9BACI</name>
<organism evidence="2 3">
    <name type="scientific">Neobacillus pocheonensis</name>
    <dbReference type="NCBI Taxonomy" id="363869"/>
    <lineage>
        <taxon>Bacteria</taxon>
        <taxon>Bacillati</taxon>
        <taxon>Bacillota</taxon>
        <taxon>Bacilli</taxon>
        <taxon>Bacillales</taxon>
        <taxon>Bacillaceae</taxon>
        <taxon>Neobacillus</taxon>
    </lineage>
</organism>
<dbReference type="Gene3D" id="1.10.1760.20">
    <property type="match status" value="1"/>
</dbReference>
<keyword evidence="1" id="KW-0472">Membrane</keyword>
<dbReference type="Proteomes" id="UP001523262">
    <property type="component" value="Unassembled WGS sequence"/>
</dbReference>
<feature type="transmembrane region" description="Helical" evidence="1">
    <location>
        <begin position="75"/>
        <end position="98"/>
    </location>
</feature>
<evidence type="ECO:0000313" key="3">
    <source>
        <dbReference type="Proteomes" id="UP001523262"/>
    </source>
</evidence>
<keyword evidence="3" id="KW-1185">Reference proteome</keyword>
<dbReference type="Pfam" id="PF12822">
    <property type="entry name" value="ECF_trnsprt"/>
    <property type="match status" value="1"/>
</dbReference>
<sequence>MVILGVLVLTCIWQDAYLVLSFGLVVIVILFFFIRFETRKVEARELVILAVLASIAAVGRIPFASIPSVQPTTFVIMIAGFVFGAESGFIIGAVAALASNMVLGQGPWTPWQMVAWGLVGLTAGMLRNTRLMKWNWGRIVFGAVWGYLFGWIMNVWGFLALTQTGNPPTLASVFLYFAASASFDSMHAASNVFFLLVFGNIWIKILTRFKRKYGFLE</sequence>
<feature type="transmembrane region" description="Helical" evidence="1">
    <location>
        <begin position="12"/>
        <end position="34"/>
    </location>
</feature>
<accession>A0ABT0W9R5</accession>
<protein>
    <submittedName>
        <fullName evidence="2">ECF transporter S component</fullName>
    </submittedName>
</protein>
<proteinExistence type="predicted"/>
<keyword evidence="1" id="KW-0812">Transmembrane</keyword>
<evidence type="ECO:0000313" key="2">
    <source>
        <dbReference type="EMBL" id="MCM2533076.1"/>
    </source>
</evidence>
<feature type="transmembrane region" description="Helical" evidence="1">
    <location>
        <begin position="139"/>
        <end position="161"/>
    </location>
</feature>
<dbReference type="InterPro" id="IPR024529">
    <property type="entry name" value="ECF_trnsprt_substrate-spec"/>
</dbReference>
<dbReference type="EMBL" id="JAMQCR010000001">
    <property type="protein sequence ID" value="MCM2533076.1"/>
    <property type="molecule type" value="Genomic_DNA"/>
</dbReference>
<keyword evidence="1" id="KW-1133">Transmembrane helix</keyword>
<comment type="caution">
    <text evidence="2">The sequence shown here is derived from an EMBL/GenBank/DDBJ whole genome shotgun (WGS) entry which is preliminary data.</text>
</comment>
<evidence type="ECO:0000256" key="1">
    <source>
        <dbReference type="SAM" id="Phobius"/>
    </source>
</evidence>
<feature type="transmembrane region" description="Helical" evidence="1">
    <location>
        <begin position="46"/>
        <end position="63"/>
    </location>
</feature>